<sequence length="68" mass="7612">MDTTKREARDLLQTNDAGLAKFFGITPGAVSQWRDDDPLPRERQWQIRAMRPDLFPAPTQAGEVADAA</sequence>
<proteinExistence type="predicted"/>
<dbReference type="Pfam" id="PF14549">
    <property type="entry name" value="P22_Cro"/>
    <property type="match status" value="1"/>
</dbReference>
<dbReference type="SUPFAM" id="SSF47413">
    <property type="entry name" value="lambda repressor-like DNA-binding domains"/>
    <property type="match status" value="1"/>
</dbReference>
<dbReference type="EMBL" id="SHME01000004">
    <property type="protein sequence ID" value="TAA18694.1"/>
    <property type="molecule type" value="Genomic_DNA"/>
</dbReference>
<comment type="caution">
    <text evidence="1">The sequence shown here is derived from an EMBL/GenBank/DDBJ whole genome shotgun (WGS) entry which is preliminary data.</text>
</comment>
<accession>A0ABY1WCH2</accession>
<keyword evidence="2" id="KW-1185">Reference proteome</keyword>
<dbReference type="RefSeq" id="WP_130529731.1">
    <property type="nucleotide sequence ID" value="NZ_SHMD01000002.1"/>
</dbReference>
<gene>
    <name evidence="1" type="ORF">EA658_16540</name>
</gene>
<reference evidence="1 2" key="1">
    <citation type="submission" date="2019-02" db="EMBL/GenBank/DDBJ databases">
        <title>WGS of Pseudoxanthomonas species novum from clinical isolates.</title>
        <authorList>
            <person name="Bernier A.-M."/>
            <person name="Bernard K."/>
            <person name="Vachon A."/>
        </authorList>
    </citation>
    <scope>NUCLEOTIDE SEQUENCE [LARGE SCALE GENOMIC DNA]</scope>
    <source>
        <strain evidence="2">NML 170316</strain>
    </source>
</reference>
<organism evidence="1 2">
    <name type="scientific">Pseudoxanthomonas winnipegensis</name>
    <dbReference type="NCBI Taxonomy" id="2480810"/>
    <lineage>
        <taxon>Bacteria</taxon>
        <taxon>Pseudomonadati</taxon>
        <taxon>Pseudomonadota</taxon>
        <taxon>Gammaproteobacteria</taxon>
        <taxon>Lysobacterales</taxon>
        <taxon>Lysobacteraceae</taxon>
        <taxon>Pseudoxanthomonas</taxon>
    </lineage>
</organism>
<protein>
    <submittedName>
        <fullName evidence="1">Uncharacterized protein</fullName>
    </submittedName>
</protein>
<dbReference type="Gene3D" id="1.10.260.40">
    <property type="entry name" value="lambda repressor-like DNA-binding domains"/>
    <property type="match status" value="1"/>
</dbReference>
<dbReference type="Proteomes" id="UP000293089">
    <property type="component" value="Unassembled WGS sequence"/>
</dbReference>
<evidence type="ECO:0000313" key="1">
    <source>
        <dbReference type="EMBL" id="TAA18694.1"/>
    </source>
</evidence>
<evidence type="ECO:0000313" key="2">
    <source>
        <dbReference type="Proteomes" id="UP000293089"/>
    </source>
</evidence>
<dbReference type="InterPro" id="IPR010982">
    <property type="entry name" value="Lambda_DNA-bd_dom_sf"/>
</dbReference>
<name>A0ABY1WCH2_9GAMM</name>